<dbReference type="SMART" id="SM00345">
    <property type="entry name" value="HTH_GNTR"/>
    <property type="match status" value="1"/>
</dbReference>
<keyword evidence="1" id="KW-0805">Transcription regulation</keyword>
<evidence type="ECO:0000313" key="5">
    <source>
        <dbReference type="EMBL" id="GAA4519256.1"/>
    </source>
</evidence>
<dbReference type="CDD" id="cd07377">
    <property type="entry name" value="WHTH_GntR"/>
    <property type="match status" value="1"/>
</dbReference>
<protein>
    <submittedName>
        <fullName evidence="5">GntR family transcriptional regulator</fullName>
    </submittedName>
</protein>
<dbReference type="InterPro" id="IPR036390">
    <property type="entry name" value="WH_DNA-bd_sf"/>
</dbReference>
<organism evidence="5 6">
    <name type="scientific">Sphingobacterium thermophilum</name>
    <dbReference type="NCBI Taxonomy" id="768534"/>
    <lineage>
        <taxon>Bacteria</taxon>
        <taxon>Pseudomonadati</taxon>
        <taxon>Bacteroidota</taxon>
        <taxon>Sphingobacteriia</taxon>
        <taxon>Sphingobacteriales</taxon>
        <taxon>Sphingobacteriaceae</taxon>
        <taxon>Sphingobacterium</taxon>
    </lineage>
</organism>
<dbReference type="Gene3D" id="3.40.50.2300">
    <property type="match status" value="2"/>
</dbReference>
<dbReference type="Proteomes" id="UP001500394">
    <property type="component" value="Unassembled WGS sequence"/>
</dbReference>
<feature type="domain" description="HTH gntR-type" evidence="4">
    <location>
        <begin position="20"/>
        <end position="88"/>
    </location>
</feature>
<dbReference type="Gene3D" id="1.10.10.10">
    <property type="entry name" value="Winged helix-like DNA-binding domain superfamily/Winged helix DNA-binding domain"/>
    <property type="match status" value="1"/>
</dbReference>
<sequence length="346" mass="39371">MTVSITEFFDSIEISDLSATPKYKQLADSIINGIHHKIFKKGDVLPSINEISSFLEVSRDTAEKAYKYLKNKGVIYSAPGKGFFIAVNELKQGPRIAVLLNKLSEHKKIVYDAFASEMGEWSALDLFVYNSDISYLKSLLLNFTKTYDHYVIFPHFKEEADQAAEIISRYIPSEKLLLLSKLIPDLEGEFPAVFENHENDIYTALNKAIEHLKKYETIKLVFPVHSDYPKAIIKGFYKFCQEHGIDHTLVSNLKQEKIKSGTCYINIVERDLALMLEKILAQKLEVGKDVGIISYNETPLKKFILNSITTISTNFEYMGKAAAQLIKNKSKEHVEVPFDIIIRASI</sequence>
<gene>
    <name evidence="5" type="ORF">GCM10023173_21900</name>
</gene>
<keyword evidence="2" id="KW-0238">DNA-binding</keyword>
<evidence type="ECO:0000256" key="3">
    <source>
        <dbReference type="ARBA" id="ARBA00023163"/>
    </source>
</evidence>
<dbReference type="InterPro" id="IPR000524">
    <property type="entry name" value="Tscrpt_reg_HTH_GntR"/>
</dbReference>
<reference evidence="6" key="1">
    <citation type="journal article" date="2019" name="Int. J. Syst. Evol. Microbiol.">
        <title>The Global Catalogue of Microorganisms (GCM) 10K type strain sequencing project: providing services to taxonomists for standard genome sequencing and annotation.</title>
        <authorList>
            <consortium name="The Broad Institute Genomics Platform"/>
            <consortium name="The Broad Institute Genome Sequencing Center for Infectious Disease"/>
            <person name="Wu L."/>
            <person name="Ma J."/>
        </authorList>
    </citation>
    <scope>NUCLEOTIDE SEQUENCE [LARGE SCALE GENOMIC DNA]</scope>
    <source>
        <strain evidence="6">JCM 17858</strain>
    </source>
</reference>
<dbReference type="InterPro" id="IPR046335">
    <property type="entry name" value="LacI/GalR-like_sensor"/>
</dbReference>
<keyword evidence="6" id="KW-1185">Reference proteome</keyword>
<dbReference type="SUPFAM" id="SSF53822">
    <property type="entry name" value="Periplasmic binding protein-like I"/>
    <property type="match status" value="1"/>
</dbReference>
<accession>A0ABP8R6G3</accession>
<dbReference type="RefSeq" id="WP_345068403.1">
    <property type="nucleotide sequence ID" value="NZ_BAABGR010000035.1"/>
</dbReference>
<keyword evidence="3" id="KW-0804">Transcription</keyword>
<dbReference type="EMBL" id="BAABGR010000035">
    <property type="protein sequence ID" value="GAA4519256.1"/>
    <property type="molecule type" value="Genomic_DNA"/>
</dbReference>
<dbReference type="InterPro" id="IPR028082">
    <property type="entry name" value="Peripla_BP_I"/>
</dbReference>
<evidence type="ECO:0000256" key="2">
    <source>
        <dbReference type="ARBA" id="ARBA00023125"/>
    </source>
</evidence>
<dbReference type="PANTHER" id="PTHR38445">
    <property type="entry name" value="HTH-TYPE TRANSCRIPTIONAL REPRESSOR YTRA"/>
    <property type="match status" value="1"/>
</dbReference>
<proteinExistence type="predicted"/>
<evidence type="ECO:0000259" key="4">
    <source>
        <dbReference type="PROSITE" id="PS50949"/>
    </source>
</evidence>
<dbReference type="PROSITE" id="PS50949">
    <property type="entry name" value="HTH_GNTR"/>
    <property type="match status" value="1"/>
</dbReference>
<dbReference type="PANTHER" id="PTHR38445:SF10">
    <property type="entry name" value="GNTR-FAMILY TRANSCRIPTIONAL REGULATOR"/>
    <property type="match status" value="1"/>
</dbReference>
<dbReference type="Pfam" id="PF00392">
    <property type="entry name" value="GntR"/>
    <property type="match status" value="1"/>
</dbReference>
<name>A0ABP8R6G3_9SPHI</name>
<evidence type="ECO:0000313" key="6">
    <source>
        <dbReference type="Proteomes" id="UP001500394"/>
    </source>
</evidence>
<evidence type="ECO:0000256" key="1">
    <source>
        <dbReference type="ARBA" id="ARBA00023015"/>
    </source>
</evidence>
<dbReference type="Pfam" id="PF13377">
    <property type="entry name" value="Peripla_BP_3"/>
    <property type="match status" value="1"/>
</dbReference>
<comment type="caution">
    <text evidence="5">The sequence shown here is derived from an EMBL/GenBank/DDBJ whole genome shotgun (WGS) entry which is preliminary data.</text>
</comment>
<dbReference type="InterPro" id="IPR036388">
    <property type="entry name" value="WH-like_DNA-bd_sf"/>
</dbReference>
<dbReference type="SUPFAM" id="SSF46785">
    <property type="entry name" value="Winged helix' DNA-binding domain"/>
    <property type="match status" value="1"/>
</dbReference>